<protein>
    <submittedName>
        <fullName evidence="2">Uncharacterized protein</fullName>
    </submittedName>
</protein>
<organism evidence="2 3">
    <name type="scientific">Austropuccinia psidii MF-1</name>
    <dbReference type="NCBI Taxonomy" id="1389203"/>
    <lineage>
        <taxon>Eukaryota</taxon>
        <taxon>Fungi</taxon>
        <taxon>Dikarya</taxon>
        <taxon>Basidiomycota</taxon>
        <taxon>Pucciniomycotina</taxon>
        <taxon>Pucciniomycetes</taxon>
        <taxon>Pucciniales</taxon>
        <taxon>Sphaerophragmiaceae</taxon>
        <taxon>Austropuccinia</taxon>
    </lineage>
</organism>
<sequence length="144" mass="17005">MDKILKTIQEGHGKLSKASFEINKRMNKVFERQHHCKRDSYCLDKDLKKFFNVYQNMKPKPQGHVLDTPYHQEDIKPDFLLENKTRSQSQYQDGDKLSYSEKGQLRQLQEASRCTKLSGTEGYDDMELIDYIYGLFIYVPSIQD</sequence>
<evidence type="ECO:0000313" key="2">
    <source>
        <dbReference type="EMBL" id="MBW0490493.1"/>
    </source>
</evidence>
<dbReference type="Proteomes" id="UP000765509">
    <property type="component" value="Unassembled WGS sequence"/>
</dbReference>
<proteinExistence type="predicted"/>
<evidence type="ECO:0000256" key="1">
    <source>
        <dbReference type="SAM" id="MobiDB-lite"/>
    </source>
</evidence>
<comment type="caution">
    <text evidence="2">The sequence shown here is derived from an EMBL/GenBank/DDBJ whole genome shotgun (WGS) entry which is preliminary data.</text>
</comment>
<dbReference type="AlphaFoldDB" id="A0A9Q3H3G9"/>
<accession>A0A9Q3H3G9</accession>
<dbReference type="EMBL" id="AVOT02010609">
    <property type="protein sequence ID" value="MBW0490493.1"/>
    <property type="molecule type" value="Genomic_DNA"/>
</dbReference>
<reference evidence="2" key="1">
    <citation type="submission" date="2021-03" db="EMBL/GenBank/DDBJ databases">
        <title>Draft genome sequence of rust myrtle Austropuccinia psidii MF-1, a brazilian biotype.</title>
        <authorList>
            <person name="Quecine M.C."/>
            <person name="Pachon D.M.R."/>
            <person name="Bonatelli M.L."/>
            <person name="Correr F.H."/>
            <person name="Franceschini L.M."/>
            <person name="Leite T.F."/>
            <person name="Margarido G.R.A."/>
            <person name="Almeida C.A."/>
            <person name="Ferrarezi J.A."/>
            <person name="Labate C.A."/>
        </authorList>
    </citation>
    <scope>NUCLEOTIDE SEQUENCE</scope>
    <source>
        <strain evidence="2">MF-1</strain>
    </source>
</reference>
<evidence type="ECO:0000313" key="3">
    <source>
        <dbReference type="Proteomes" id="UP000765509"/>
    </source>
</evidence>
<name>A0A9Q3H3G9_9BASI</name>
<feature type="region of interest" description="Disordered" evidence="1">
    <location>
        <begin position="81"/>
        <end position="103"/>
    </location>
</feature>
<gene>
    <name evidence="2" type="ORF">O181_030208</name>
</gene>
<keyword evidence="3" id="KW-1185">Reference proteome</keyword>